<feature type="chain" id="PRO_5028447928" evidence="3">
    <location>
        <begin position="20"/>
        <end position="108"/>
    </location>
</feature>
<feature type="signal peptide" evidence="3">
    <location>
        <begin position="1"/>
        <end position="19"/>
    </location>
</feature>
<dbReference type="Pfam" id="PF15430">
    <property type="entry name" value="SVWC"/>
    <property type="match status" value="1"/>
</dbReference>
<organism evidence="7">
    <name type="scientific">Diabrotica virgifera virgifera</name>
    <name type="common">western corn rootworm</name>
    <dbReference type="NCBI Taxonomy" id="50390"/>
    <lineage>
        <taxon>Eukaryota</taxon>
        <taxon>Metazoa</taxon>
        <taxon>Ecdysozoa</taxon>
        <taxon>Arthropoda</taxon>
        <taxon>Hexapoda</taxon>
        <taxon>Insecta</taxon>
        <taxon>Pterygota</taxon>
        <taxon>Neoptera</taxon>
        <taxon>Endopterygota</taxon>
        <taxon>Coleoptera</taxon>
        <taxon>Polyphaga</taxon>
        <taxon>Cucujiformia</taxon>
        <taxon>Chrysomeloidea</taxon>
        <taxon>Chrysomelidae</taxon>
        <taxon>Galerucinae</taxon>
        <taxon>Diabroticina</taxon>
        <taxon>Diabroticites</taxon>
        <taxon>Diabrotica</taxon>
    </lineage>
</organism>
<dbReference type="GO" id="GO:0005576">
    <property type="term" value="C:extracellular region"/>
    <property type="evidence" value="ECO:0007669"/>
    <property type="project" value="UniProtKB-SubCell"/>
</dbReference>
<accession>A0A6P7F668</accession>
<dbReference type="AlphaFoldDB" id="A0A6P7F668"/>
<dbReference type="GeneID" id="114326952"/>
<keyword evidence="3" id="KW-0732">Signal</keyword>
<dbReference type="PANTHER" id="PTHR39957:SF1">
    <property type="entry name" value="AT09846P1-RELATED"/>
    <property type="match status" value="1"/>
</dbReference>
<protein>
    <submittedName>
        <fullName evidence="7">Uncharacterized protein LOC114326952</fullName>
    </submittedName>
</protein>
<evidence type="ECO:0000313" key="6">
    <source>
        <dbReference type="Proteomes" id="UP001652700"/>
    </source>
</evidence>
<keyword evidence="6" id="KW-1185">Reference proteome</keyword>
<reference evidence="7" key="1">
    <citation type="submission" date="2025-04" db="UniProtKB">
        <authorList>
            <consortium name="RefSeq"/>
        </authorList>
    </citation>
    <scope>IDENTIFICATION</scope>
    <source>
        <tissue evidence="7">Whole insect</tissue>
    </source>
</reference>
<proteinExistence type="predicted"/>
<evidence type="ECO:0000256" key="3">
    <source>
        <dbReference type="SAM" id="SignalP"/>
    </source>
</evidence>
<dbReference type="OrthoDB" id="6674808at2759"/>
<dbReference type="EnsemblMetazoa" id="XM_028275438.2">
    <property type="protein sequence ID" value="XP_028131239.1"/>
    <property type="gene ID" value="LOC114326952"/>
</dbReference>
<dbReference type="InterPro" id="IPR053308">
    <property type="entry name" value="Vago-like"/>
</dbReference>
<dbReference type="FunCoup" id="A0A6P7F668">
    <property type="interactions" value="78"/>
</dbReference>
<evidence type="ECO:0000313" key="5">
    <source>
        <dbReference type="EnsemblMetazoa" id="XP_028131239.1"/>
    </source>
</evidence>
<gene>
    <name evidence="7" type="primary">LOC114326952</name>
</gene>
<name>A0A6P7F668_DIAVI</name>
<dbReference type="KEGG" id="dvv:114326952"/>
<evidence type="ECO:0000259" key="4">
    <source>
        <dbReference type="SMART" id="SM01318"/>
    </source>
</evidence>
<keyword evidence="2" id="KW-0964">Secreted</keyword>
<dbReference type="RefSeq" id="XP_028131239.1">
    <property type="nucleotide sequence ID" value="XM_028275438.1"/>
</dbReference>
<dbReference type="SMART" id="SM01318">
    <property type="entry name" value="SVWC"/>
    <property type="match status" value="1"/>
</dbReference>
<dbReference type="Proteomes" id="UP001652700">
    <property type="component" value="Unplaced"/>
</dbReference>
<dbReference type="InParanoid" id="A0A6P7F668"/>
<evidence type="ECO:0000256" key="1">
    <source>
        <dbReference type="ARBA" id="ARBA00004613"/>
    </source>
</evidence>
<feature type="domain" description="Single" evidence="4">
    <location>
        <begin position="36"/>
        <end position="103"/>
    </location>
</feature>
<reference evidence="5" key="2">
    <citation type="submission" date="2025-05" db="UniProtKB">
        <authorList>
            <consortium name="EnsemblMetazoa"/>
        </authorList>
    </citation>
    <scope>IDENTIFICATION</scope>
</reference>
<sequence length="108" mass="11654">MKVYYILLIAAMTVCDVKAYTSVIMSDADTEDLGDCYTTIDGIGALKSGVEKQKEGECAVVWCSDNREIQENGCGVVGTEPPCTILPEDLSKPYPYCCESVSCPPDAK</sequence>
<dbReference type="PANTHER" id="PTHR39957">
    <property type="entry name" value="AT09846P1-RELATED"/>
    <property type="match status" value="1"/>
</dbReference>
<evidence type="ECO:0000313" key="7">
    <source>
        <dbReference type="RefSeq" id="XP_028131239.1"/>
    </source>
</evidence>
<comment type="subcellular location">
    <subcellularLocation>
        <location evidence="1">Secreted</location>
    </subcellularLocation>
</comment>
<evidence type="ECO:0000256" key="2">
    <source>
        <dbReference type="ARBA" id="ARBA00022525"/>
    </source>
</evidence>
<dbReference type="InterPro" id="IPR029277">
    <property type="entry name" value="SVWC_dom"/>
</dbReference>